<name>A0A8J7K497_9CYAN</name>
<dbReference type="EMBL" id="JADEWL010000202">
    <property type="protein sequence ID" value="MBE9216766.1"/>
    <property type="molecule type" value="Genomic_DNA"/>
</dbReference>
<evidence type="ECO:0000313" key="3">
    <source>
        <dbReference type="Proteomes" id="UP000620559"/>
    </source>
</evidence>
<comment type="caution">
    <text evidence="2">The sequence shown here is derived from an EMBL/GenBank/DDBJ whole genome shotgun (WGS) entry which is preliminary data.</text>
</comment>
<gene>
    <name evidence="2" type="ORF">IQ247_29635</name>
</gene>
<evidence type="ECO:0000256" key="1">
    <source>
        <dbReference type="SAM" id="MobiDB-lite"/>
    </source>
</evidence>
<proteinExistence type="predicted"/>
<evidence type="ECO:0000313" key="2">
    <source>
        <dbReference type="EMBL" id="MBE9216766.1"/>
    </source>
</evidence>
<dbReference type="AlphaFoldDB" id="A0A8J7K497"/>
<dbReference type="Proteomes" id="UP000620559">
    <property type="component" value="Unassembled WGS sequence"/>
</dbReference>
<sequence length="53" mass="5935">MGSRGIICYRRLKRSPKSIQSNNYSKFINQQANNLSDRTTKKSTSSNAIPADS</sequence>
<accession>A0A8J7K497</accession>
<dbReference type="RefSeq" id="WP_193925533.1">
    <property type="nucleotide sequence ID" value="NZ_JADEWL010000202.1"/>
</dbReference>
<keyword evidence="3" id="KW-1185">Reference proteome</keyword>
<organism evidence="2 3">
    <name type="scientific">Plectonema cf. radiosum LEGE 06105</name>
    <dbReference type="NCBI Taxonomy" id="945769"/>
    <lineage>
        <taxon>Bacteria</taxon>
        <taxon>Bacillati</taxon>
        <taxon>Cyanobacteriota</taxon>
        <taxon>Cyanophyceae</taxon>
        <taxon>Oscillatoriophycideae</taxon>
        <taxon>Oscillatoriales</taxon>
        <taxon>Microcoleaceae</taxon>
        <taxon>Plectonema</taxon>
    </lineage>
</organism>
<reference evidence="2" key="1">
    <citation type="submission" date="2020-10" db="EMBL/GenBank/DDBJ databases">
        <authorList>
            <person name="Castelo-Branco R."/>
            <person name="Eusebio N."/>
            <person name="Adriana R."/>
            <person name="Vieira A."/>
            <person name="Brugerolle De Fraissinette N."/>
            <person name="Rezende De Castro R."/>
            <person name="Schneider M.P."/>
            <person name="Vasconcelos V."/>
            <person name="Leao P.N."/>
        </authorList>
    </citation>
    <scope>NUCLEOTIDE SEQUENCE</scope>
    <source>
        <strain evidence="2">LEGE 06105</strain>
    </source>
</reference>
<feature type="region of interest" description="Disordered" evidence="1">
    <location>
        <begin position="31"/>
        <end position="53"/>
    </location>
</feature>
<protein>
    <submittedName>
        <fullName evidence="2">Uncharacterized protein</fullName>
    </submittedName>
</protein>